<evidence type="ECO:0000256" key="11">
    <source>
        <dbReference type="ARBA" id="ARBA00022840"/>
    </source>
</evidence>
<dbReference type="UniPathway" id="UPA00277">
    <property type="reaction ID" value="UER00407"/>
</dbReference>
<dbReference type="GO" id="GO:0005524">
    <property type="term" value="F:ATP binding"/>
    <property type="evidence" value="ECO:0007669"/>
    <property type="project" value="UniProtKB-UniRule"/>
</dbReference>
<dbReference type="GO" id="GO:0003919">
    <property type="term" value="F:FMN adenylyltransferase activity"/>
    <property type="evidence" value="ECO:0007669"/>
    <property type="project" value="UniProtKB-UniRule"/>
</dbReference>
<keyword evidence="5 15" id="KW-0288">FMN</keyword>
<comment type="similarity">
    <text evidence="15">Belongs to the ribF family.</text>
</comment>
<evidence type="ECO:0000256" key="7">
    <source>
        <dbReference type="ARBA" id="ARBA00022695"/>
    </source>
</evidence>
<comment type="catalytic activity">
    <reaction evidence="14 15">
        <text>FMN + ATP + H(+) = FAD + diphosphate</text>
        <dbReference type="Rhea" id="RHEA:17237"/>
        <dbReference type="ChEBI" id="CHEBI:15378"/>
        <dbReference type="ChEBI" id="CHEBI:30616"/>
        <dbReference type="ChEBI" id="CHEBI:33019"/>
        <dbReference type="ChEBI" id="CHEBI:57692"/>
        <dbReference type="ChEBI" id="CHEBI:58210"/>
        <dbReference type="EC" id="2.7.7.2"/>
    </reaction>
</comment>
<evidence type="ECO:0000256" key="9">
    <source>
        <dbReference type="ARBA" id="ARBA00022777"/>
    </source>
</evidence>
<dbReference type="InterPro" id="IPR023468">
    <property type="entry name" value="Riboflavin_kinase"/>
</dbReference>
<dbReference type="Proteomes" id="UP000250166">
    <property type="component" value="Unassembled WGS sequence"/>
</dbReference>
<keyword evidence="6 15" id="KW-0808">Transferase</keyword>
<dbReference type="Pfam" id="PF01687">
    <property type="entry name" value="Flavokinase"/>
    <property type="match status" value="1"/>
</dbReference>
<dbReference type="InterPro" id="IPR014729">
    <property type="entry name" value="Rossmann-like_a/b/a_fold"/>
</dbReference>
<dbReference type="PANTHER" id="PTHR22749">
    <property type="entry name" value="RIBOFLAVIN KINASE/FMN ADENYLYLTRANSFERASE"/>
    <property type="match status" value="1"/>
</dbReference>
<proteinExistence type="inferred from homology"/>
<dbReference type="GO" id="GO:0009398">
    <property type="term" value="P:FMN biosynthetic process"/>
    <property type="evidence" value="ECO:0007669"/>
    <property type="project" value="UniProtKB-UniRule"/>
</dbReference>
<dbReference type="Gene3D" id="2.40.30.30">
    <property type="entry name" value="Riboflavin kinase-like"/>
    <property type="match status" value="1"/>
</dbReference>
<gene>
    <name evidence="17" type="primary">ribF</name>
    <name evidence="17" type="ORF">NCTC13102_01120</name>
</gene>
<dbReference type="AlphaFoldDB" id="A0A2X3BR93"/>
<dbReference type="GO" id="GO:0006747">
    <property type="term" value="P:FAD biosynthetic process"/>
    <property type="evidence" value="ECO:0007669"/>
    <property type="project" value="UniProtKB-UniRule"/>
</dbReference>
<evidence type="ECO:0000256" key="5">
    <source>
        <dbReference type="ARBA" id="ARBA00022643"/>
    </source>
</evidence>
<dbReference type="InterPro" id="IPR015865">
    <property type="entry name" value="Riboflavin_kinase_bac/euk"/>
</dbReference>
<comment type="pathway">
    <text evidence="2 15">Cofactor biosynthesis; FAD biosynthesis; FAD from FMN: step 1/1.</text>
</comment>
<evidence type="ECO:0000256" key="15">
    <source>
        <dbReference type="PIRNR" id="PIRNR004491"/>
    </source>
</evidence>
<dbReference type="EC" id="2.7.7.2" evidence="15"/>
<dbReference type="NCBIfam" id="NF004162">
    <property type="entry name" value="PRK05627.1-5"/>
    <property type="match status" value="1"/>
</dbReference>
<evidence type="ECO:0000256" key="13">
    <source>
        <dbReference type="ARBA" id="ARBA00047880"/>
    </source>
</evidence>
<protein>
    <recommendedName>
        <fullName evidence="15">Riboflavin biosynthesis protein</fullName>
    </recommendedName>
    <domain>
        <recommendedName>
            <fullName evidence="15">Riboflavin kinase</fullName>
            <ecNumber evidence="15">2.7.1.26</ecNumber>
        </recommendedName>
        <alternativeName>
            <fullName evidence="15">Flavokinase</fullName>
        </alternativeName>
    </domain>
    <domain>
        <recommendedName>
            <fullName evidence="15">FMN adenylyltransferase</fullName>
            <ecNumber evidence="15">2.7.7.2</ecNumber>
        </recommendedName>
        <alternativeName>
            <fullName evidence="15">FAD pyrophosphorylase</fullName>
        </alternativeName>
        <alternativeName>
            <fullName evidence="15">FAD synthase</fullName>
        </alternativeName>
    </domain>
</protein>
<dbReference type="InterPro" id="IPR002606">
    <property type="entry name" value="Riboflavin_kinase_bac"/>
</dbReference>
<comment type="catalytic activity">
    <reaction evidence="13 15">
        <text>riboflavin + ATP = FMN + ADP + H(+)</text>
        <dbReference type="Rhea" id="RHEA:14357"/>
        <dbReference type="ChEBI" id="CHEBI:15378"/>
        <dbReference type="ChEBI" id="CHEBI:30616"/>
        <dbReference type="ChEBI" id="CHEBI:57986"/>
        <dbReference type="ChEBI" id="CHEBI:58210"/>
        <dbReference type="ChEBI" id="CHEBI:456216"/>
        <dbReference type="EC" id="2.7.1.26"/>
    </reaction>
</comment>
<comment type="function">
    <text evidence="1">Catalyzes the phosphorylation of riboflavin to FMN followed by the adenylation of FMN to FAD.</text>
</comment>
<dbReference type="UniPathway" id="UPA00276">
    <property type="reaction ID" value="UER00406"/>
</dbReference>
<dbReference type="RefSeq" id="WP_112058627.1">
    <property type="nucleotide sequence ID" value="NZ_UAWL01000006.1"/>
</dbReference>
<evidence type="ECO:0000256" key="3">
    <source>
        <dbReference type="ARBA" id="ARBA00005201"/>
    </source>
</evidence>
<dbReference type="SUPFAM" id="SSF52374">
    <property type="entry name" value="Nucleotidylyl transferase"/>
    <property type="match status" value="1"/>
</dbReference>
<evidence type="ECO:0000256" key="12">
    <source>
        <dbReference type="ARBA" id="ARBA00023268"/>
    </source>
</evidence>
<sequence length="283" mass="31994">MKNFLSIPKNNNITNIAIGKFDGIHLGHQQILDSLRENSAIIIIDNHTKDFLTSINDRFLRLKNTYPNLYLLELESIKHLEGSAFIAMLLELLPKLETIVVGYDFRFGHNRGFSGNDIANFFKGRVIIIPQVKYNEIPLHSSTIKDLIRHGDIAISNAMLGWNYTIKGEVIKGQGLASQKLFATLNIQTSGYVLPSSGVYASLTDDEMSVSFIGNRLSTDKQFAIETHIIGKAHIPHKHSIRITFLKKIRDNRHFSDLQTLKAQIRQDIAQAKEILESSFHKS</sequence>
<evidence type="ECO:0000256" key="4">
    <source>
        <dbReference type="ARBA" id="ARBA00022630"/>
    </source>
</evidence>
<keyword evidence="10 15" id="KW-0274">FAD</keyword>
<evidence type="ECO:0000256" key="6">
    <source>
        <dbReference type="ARBA" id="ARBA00022679"/>
    </source>
</evidence>
<evidence type="ECO:0000256" key="2">
    <source>
        <dbReference type="ARBA" id="ARBA00004726"/>
    </source>
</evidence>
<comment type="pathway">
    <text evidence="3 15">Cofactor biosynthesis; FMN biosynthesis; FMN from riboflavin (ATP route): step 1/1.</text>
</comment>
<dbReference type="GO" id="GO:0008531">
    <property type="term" value="F:riboflavin kinase activity"/>
    <property type="evidence" value="ECO:0007669"/>
    <property type="project" value="UniProtKB-UniRule"/>
</dbReference>
<keyword evidence="7 15" id="KW-0548">Nucleotidyltransferase</keyword>
<evidence type="ECO:0000256" key="8">
    <source>
        <dbReference type="ARBA" id="ARBA00022741"/>
    </source>
</evidence>
<dbReference type="SMART" id="SM00904">
    <property type="entry name" value="Flavokinase"/>
    <property type="match status" value="1"/>
</dbReference>
<organism evidence="17 18">
    <name type="scientific">Helicobacter fennelliae</name>
    <dbReference type="NCBI Taxonomy" id="215"/>
    <lineage>
        <taxon>Bacteria</taxon>
        <taxon>Pseudomonadati</taxon>
        <taxon>Campylobacterota</taxon>
        <taxon>Epsilonproteobacteria</taxon>
        <taxon>Campylobacterales</taxon>
        <taxon>Helicobacteraceae</taxon>
        <taxon>Helicobacter</taxon>
    </lineage>
</organism>
<evidence type="ECO:0000256" key="10">
    <source>
        <dbReference type="ARBA" id="ARBA00022827"/>
    </source>
</evidence>
<dbReference type="InterPro" id="IPR015864">
    <property type="entry name" value="FAD_synthase"/>
</dbReference>
<feature type="domain" description="Riboflavin kinase" evidence="16">
    <location>
        <begin position="159"/>
        <end position="277"/>
    </location>
</feature>
<keyword evidence="12" id="KW-0511">Multifunctional enzyme</keyword>
<evidence type="ECO:0000256" key="14">
    <source>
        <dbReference type="ARBA" id="ARBA00049494"/>
    </source>
</evidence>
<evidence type="ECO:0000256" key="1">
    <source>
        <dbReference type="ARBA" id="ARBA00002121"/>
    </source>
</evidence>
<accession>A0A2X3BR93</accession>
<keyword evidence="9 15" id="KW-0418">Kinase</keyword>
<evidence type="ECO:0000313" key="18">
    <source>
        <dbReference type="Proteomes" id="UP000250166"/>
    </source>
</evidence>
<dbReference type="PIRSF" id="PIRSF004491">
    <property type="entry name" value="FAD_Synth"/>
    <property type="match status" value="1"/>
</dbReference>
<evidence type="ECO:0000259" key="16">
    <source>
        <dbReference type="SMART" id="SM00904"/>
    </source>
</evidence>
<dbReference type="GO" id="GO:0009231">
    <property type="term" value="P:riboflavin biosynthetic process"/>
    <property type="evidence" value="ECO:0007669"/>
    <property type="project" value="InterPro"/>
</dbReference>
<keyword evidence="4 15" id="KW-0285">Flavoprotein</keyword>
<dbReference type="Pfam" id="PF06574">
    <property type="entry name" value="FAD_syn"/>
    <property type="match status" value="1"/>
</dbReference>
<reference evidence="17 18" key="1">
    <citation type="submission" date="2018-06" db="EMBL/GenBank/DDBJ databases">
        <authorList>
            <consortium name="Pathogen Informatics"/>
            <person name="Doyle S."/>
        </authorList>
    </citation>
    <scope>NUCLEOTIDE SEQUENCE [LARGE SCALE GENOMIC DNA]</scope>
    <source>
        <strain evidence="17 18">NCTC13102</strain>
    </source>
</reference>
<dbReference type="SUPFAM" id="SSF82114">
    <property type="entry name" value="Riboflavin kinase-like"/>
    <property type="match status" value="1"/>
</dbReference>
<name>A0A2X3BR93_9HELI</name>
<keyword evidence="8 15" id="KW-0547">Nucleotide-binding</keyword>
<dbReference type="Gene3D" id="3.40.50.620">
    <property type="entry name" value="HUPs"/>
    <property type="match status" value="1"/>
</dbReference>
<dbReference type="PANTHER" id="PTHR22749:SF6">
    <property type="entry name" value="RIBOFLAVIN KINASE"/>
    <property type="match status" value="1"/>
</dbReference>
<evidence type="ECO:0000313" key="17">
    <source>
        <dbReference type="EMBL" id="SQB98655.1"/>
    </source>
</evidence>
<dbReference type="InterPro" id="IPR023465">
    <property type="entry name" value="Riboflavin_kinase_dom_sf"/>
</dbReference>
<dbReference type="EC" id="2.7.1.26" evidence="15"/>
<dbReference type="EMBL" id="UAWL01000006">
    <property type="protein sequence ID" value="SQB98655.1"/>
    <property type="molecule type" value="Genomic_DNA"/>
</dbReference>
<keyword evidence="11 15" id="KW-0067">ATP-binding</keyword>